<name>A0ABN3HE84_9ACTN</name>
<gene>
    <name evidence="3" type="ORF">GCM10010170_082750</name>
</gene>
<evidence type="ECO:0000256" key="2">
    <source>
        <dbReference type="SAM" id="Phobius"/>
    </source>
</evidence>
<keyword evidence="4" id="KW-1185">Reference proteome</keyword>
<protein>
    <recommendedName>
        <fullName evidence="5">Integral membrane protein</fullName>
    </recommendedName>
</protein>
<comment type="caution">
    <text evidence="3">The sequence shown here is derived from an EMBL/GenBank/DDBJ whole genome shotgun (WGS) entry which is preliminary data.</text>
</comment>
<proteinExistence type="predicted"/>
<reference evidence="3 4" key="1">
    <citation type="journal article" date="2019" name="Int. J. Syst. Evol. Microbiol.">
        <title>The Global Catalogue of Microorganisms (GCM) 10K type strain sequencing project: providing services to taxonomists for standard genome sequencing and annotation.</title>
        <authorList>
            <consortium name="The Broad Institute Genomics Platform"/>
            <consortium name="The Broad Institute Genome Sequencing Center for Infectious Disease"/>
            <person name="Wu L."/>
            <person name="Ma J."/>
        </authorList>
    </citation>
    <scope>NUCLEOTIDE SEQUENCE [LARGE SCALE GENOMIC DNA]</scope>
    <source>
        <strain evidence="3 4">JCM 3272</strain>
    </source>
</reference>
<evidence type="ECO:0008006" key="5">
    <source>
        <dbReference type="Google" id="ProtNLM"/>
    </source>
</evidence>
<keyword evidence="2" id="KW-1133">Transmembrane helix</keyword>
<evidence type="ECO:0000256" key="1">
    <source>
        <dbReference type="SAM" id="MobiDB-lite"/>
    </source>
</evidence>
<evidence type="ECO:0000313" key="4">
    <source>
        <dbReference type="Proteomes" id="UP001501444"/>
    </source>
</evidence>
<organism evidence="3 4">
    <name type="scientific">Dactylosporangium salmoneum</name>
    <dbReference type="NCBI Taxonomy" id="53361"/>
    <lineage>
        <taxon>Bacteria</taxon>
        <taxon>Bacillati</taxon>
        <taxon>Actinomycetota</taxon>
        <taxon>Actinomycetes</taxon>
        <taxon>Micromonosporales</taxon>
        <taxon>Micromonosporaceae</taxon>
        <taxon>Dactylosporangium</taxon>
    </lineage>
</organism>
<accession>A0ABN3HE84</accession>
<dbReference type="EMBL" id="BAAARV010000083">
    <property type="protein sequence ID" value="GAA2377604.1"/>
    <property type="molecule type" value="Genomic_DNA"/>
</dbReference>
<evidence type="ECO:0000313" key="3">
    <source>
        <dbReference type="EMBL" id="GAA2377604.1"/>
    </source>
</evidence>
<dbReference type="Proteomes" id="UP001501444">
    <property type="component" value="Unassembled WGS sequence"/>
</dbReference>
<keyword evidence="2" id="KW-0472">Membrane</keyword>
<keyword evidence="2" id="KW-0812">Transmembrane</keyword>
<feature type="region of interest" description="Disordered" evidence="1">
    <location>
        <begin position="104"/>
        <end position="124"/>
    </location>
</feature>
<dbReference type="RefSeq" id="WP_344618120.1">
    <property type="nucleotide sequence ID" value="NZ_BAAARV010000083.1"/>
</dbReference>
<sequence>MFAAGYLLLCVATLAVVVVLRQHTAIVNAAVWIRGSLVAIAAVITNVLALRGDVRRLRIVTIAQIVAISLIVALPGPFPLWLKIEQIACGLLLIGVVATLPRRARSGSATVSDDAQPGPSPDRR</sequence>
<feature type="transmembrane region" description="Helical" evidence="2">
    <location>
        <begin position="57"/>
        <end position="74"/>
    </location>
</feature>
<feature type="transmembrane region" description="Helical" evidence="2">
    <location>
        <begin position="31"/>
        <end position="50"/>
    </location>
</feature>